<accession>A0A3A5L8J8</accession>
<proteinExistence type="predicted"/>
<dbReference type="EMBL" id="QZWZ01000006">
    <property type="protein sequence ID" value="RJT40389.1"/>
    <property type="molecule type" value="Genomic_DNA"/>
</dbReference>
<keyword evidence="3" id="KW-1185">Reference proteome</keyword>
<gene>
    <name evidence="2" type="ORF">D3227_10480</name>
</gene>
<protein>
    <submittedName>
        <fullName evidence="2">Uncharacterized protein</fullName>
    </submittedName>
</protein>
<dbReference type="AlphaFoldDB" id="A0A3A5L8J8"/>
<evidence type="ECO:0000313" key="3">
    <source>
        <dbReference type="Proteomes" id="UP000272706"/>
    </source>
</evidence>
<name>A0A3A5L8J8_9HYPH</name>
<reference evidence="2 3" key="1">
    <citation type="submission" date="2018-09" db="EMBL/GenBank/DDBJ databases">
        <title>Mesorhizobium carmichaelinearum sp. nov. isolated from Carmichaelinea spp. root nodules in New Zealand.</title>
        <authorList>
            <person name="De Meyer S.E."/>
        </authorList>
    </citation>
    <scope>NUCLEOTIDE SEQUENCE [LARGE SCALE GENOMIC DNA]</scope>
    <source>
        <strain evidence="2 3">ICMP19557</strain>
    </source>
</reference>
<dbReference type="Proteomes" id="UP000272706">
    <property type="component" value="Unassembled WGS sequence"/>
</dbReference>
<organism evidence="2 3">
    <name type="scientific">Mesorhizobium waimense</name>
    <dbReference type="NCBI Taxonomy" id="1300307"/>
    <lineage>
        <taxon>Bacteria</taxon>
        <taxon>Pseudomonadati</taxon>
        <taxon>Pseudomonadota</taxon>
        <taxon>Alphaproteobacteria</taxon>
        <taxon>Hyphomicrobiales</taxon>
        <taxon>Phyllobacteriaceae</taxon>
        <taxon>Mesorhizobium</taxon>
    </lineage>
</organism>
<sequence length="117" mass="12818">MSGREALAAGSMGGLRCNRERKPGTSTRSSEPKPFAWYAILAITSRMSELGRVHRLIPEALRTSSGLHYIKGRSYRRVELARAMVSRLARALMGARSGRRLLGPQNCTTSALSSKLT</sequence>
<evidence type="ECO:0000256" key="1">
    <source>
        <dbReference type="SAM" id="MobiDB-lite"/>
    </source>
</evidence>
<feature type="region of interest" description="Disordered" evidence="1">
    <location>
        <begin position="1"/>
        <end position="31"/>
    </location>
</feature>
<evidence type="ECO:0000313" key="2">
    <source>
        <dbReference type="EMBL" id="RJT40389.1"/>
    </source>
</evidence>
<comment type="caution">
    <text evidence="2">The sequence shown here is derived from an EMBL/GenBank/DDBJ whole genome shotgun (WGS) entry which is preliminary data.</text>
</comment>